<organism evidence="7 8">
    <name type="scientific">Ohessyouella blattaphilus</name>
    <dbReference type="NCBI Taxonomy" id="2949333"/>
    <lineage>
        <taxon>Bacteria</taxon>
        <taxon>Bacillati</taxon>
        <taxon>Bacillota</taxon>
        <taxon>Clostridia</taxon>
        <taxon>Lachnospirales</taxon>
        <taxon>Lachnospiraceae</taxon>
        <taxon>Ohessyouella</taxon>
    </lineage>
</organism>
<dbReference type="CDD" id="cd07557">
    <property type="entry name" value="trimeric_dUTPase"/>
    <property type="match status" value="1"/>
</dbReference>
<dbReference type="InterPro" id="IPR036157">
    <property type="entry name" value="dUTPase-like_sf"/>
</dbReference>
<evidence type="ECO:0000256" key="2">
    <source>
        <dbReference type="ARBA" id="ARBA00012379"/>
    </source>
</evidence>
<dbReference type="Pfam" id="PF00692">
    <property type="entry name" value="dUTPase"/>
    <property type="match status" value="1"/>
</dbReference>
<accession>A0ABT1EEX5</accession>
<name>A0ABT1EEX5_9FIRM</name>
<evidence type="ECO:0000256" key="3">
    <source>
        <dbReference type="ARBA" id="ARBA00022801"/>
    </source>
</evidence>
<keyword evidence="3" id="KW-0378">Hydrolase</keyword>
<keyword evidence="8" id="KW-1185">Reference proteome</keyword>
<evidence type="ECO:0000313" key="7">
    <source>
        <dbReference type="EMBL" id="MCP1109056.1"/>
    </source>
</evidence>
<evidence type="ECO:0000259" key="6">
    <source>
        <dbReference type="Pfam" id="PF00692"/>
    </source>
</evidence>
<evidence type="ECO:0000256" key="5">
    <source>
        <dbReference type="ARBA" id="ARBA00047686"/>
    </source>
</evidence>
<comment type="catalytic activity">
    <reaction evidence="5">
        <text>dUTP + H2O = dUMP + diphosphate + H(+)</text>
        <dbReference type="Rhea" id="RHEA:10248"/>
        <dbReference type="ChEBI" id="CHEBI:15377"/>
        <dbReference type="ChEBI" id="CHEBI:15378"/>
        <dbReference type="ChEBI" id="CHEBI:33019"/>
        <dbReference type="ChEBI" id="CHEBI:61555"/>
        <dbReference type="ChEBI" id="CHEBI:246422"/>
        <dbReference type="EC" id="3.6.1.23"/>
    </reaction>
</comment>
<evidence type="ECO:0000256" key="4">
    <source>
        <dbReference type="ARBA" id="ARBA00023080"/>
    </source>
</evidence>
<dbReference type="PANTHER" id="PTHR11241">
    <property type="entry name" value="DEOXYURIDINE 5'-TRIPHOSPHATE NUCLEOTIDOHYDROLASE"/>
    <property type="match status" value="1"/>
</dbReference>
<evidence type="ECO:0000313" key="8">
    <source>
        <dbReference type="Proteomes" id="UP001523565"/>
    </source>
</evidence>
<dbReference type="EC" id="3.6.1.23" evidence="2"/>
<dbReference type="Proteomes" id="UP001523565">
    <property type="component" value="Unassembled WGS sequence"/>
</dbReference>
<reference evidence="7 8" key="1">
    <citation type="journal article" date="2022" name="Genome Biol. Evol.">
        <title>Host diet, physiology and behaviors set the stage for Lachnospiraceae cladogenesis.</title>
        <authorList>
            <person name="Vera-Ponce De Leon A."/>
            <person name="Schneider M."/>
            <person name="Jahnes B.C."/>
            <person name="Sadowski V."/>
            <person name="Camuy-Velez L.A."/>
            <person name="Duan J."/>
            <person name="Sabree Z.L."/>
        </authorList>
    </citation>
    <scope>NUCLEOTIDE SEQUENCE [LARGE SCALE GENOMIC DNA]</scope>
    <source>
        <strain evidence="7 8">PAL227</strain>
    </source>
</reference>
<comment type="similarity">
    <text evidence="1">Belongs to the dUTPase family.</text>
</comment>
<sequence>MTKRIGQFHKVSLEQFKEGFRDSFGAIDDQEIERIYADIKLPQRATKGSAGYDFFTPVPLLLRPGKTAKIPTGIRVEMQENWVLQCYPRSGLGFKFRLQLNNTVGIIDSDYFFSDNEGHIFAKITNDSNEEKTVELEAGSGFMQGIFMEYGITLDDDVATSRNGGFGSTTR</sequence>
<dbReference type="InterPro" id="IPR033704">
    <property type="entry name" value="dUTPase_trimeric"/>
</dbReference>
<feature type="domain" description="dUTPase-like" evidence="6">
    <location>
        <begin position="39"/>
        <end position="169"/>
    </location>
</feature>
<keyword evidence="4" id="KW-0546">Nucleotide metabolism</keyword>
<proteinExistence type="inferred from homology"/>
<dbReference type="RefSeq" id="WP_262067966.1">
    <property type="nucleotide sequence ID" value="NZ_JAMXOC010000002.1"/>
</dbReference>
<dbReference type="InterPro" id="IPR029054">
    <property type="entry name" value="dUTPase-like"/>
</dbReference>
<dbReference type="SUPFAM" id="SSF51283">
    <property type="entry name" value="dUTPase-like"/>
    <property type="match status" value="1"/>
</dbReference>
<protein>
    <recommendedName>
        <fullName evidence="2">dUTP diphosphatase</fullName>
        <ecNumber evidence="2">3.6.1.23</ecNumber>
    </recommendedName>
</protein>
<dbReference type="PANTHER" id="PTHR11241:SF0">
    <property type="entry name" value="DEOXYURIDINE 5'-TRIPHOSPHATE NUCLEOTIDOHYDROLASE"/>
    <property type="match status" value="1"/>
</dbReference>
<evidence type="ECO:0000256" key="1">
    <source>
        <dbReference type="ARBA" id="ARBA00006581"/>
    </source>
</evidence>
<dbReference type="Gene3D" id="2.70.40.10">
    <property type="match status" value="1"/>
</dbReference>
<dbReference type="EMBL" id="JAMZFV010000002">
    <property type="protein sequence ID" value="MCP1109056.1"/>
    <property type="molecule type" value="Genomic_DNA"/>
</dbReference>
<comment type="caution">
    <text evidence="7">The sequence shown here is derived from an EMBL/GenBank/DDBJ whole genome shotgun (WGS) entry which is preliminary data.</text>
</comment>
<dbReference type="InterPro" id="IPR008181">
    <property type="entry name" value="dUTPase"/>
</dbReference>
<gene>
    <name evidence="7" type="ORF">NK118_02210</name>
</gene>